<evidence type="ECO:0000256" key="4">
    <source>
        <dbReference type="ARBA" id="ARBA00022801"/>
    </source>
</evidence>
<dbReference type="InterPro" id="IPR000086">
    <property type="entry name" value="NUDIX_hydrolase_dom"/>
</dbReference>
<accession>A0ABV7R4S5</accession>
<evidence type="ECO:0000256" key="3">
    <source>
        <dbReference type="ARBA" id="ARBA00022723"/>
    </source>
</evidence>
<feature type="compositionally biased region" description="Low complexity" evidence="7">
    <location>
        <begin position="16"/>
        <end position="25"/>
    </location>
</feature>
<keyword evidence="4 9" id="KW-0378">Hydrolase</keyword>
<gene>
    <name evidence="9" type="ORF">ACFOMH_07255</name>
</gene>
<dbReference type="SUPFAM" id="SSF55811">
    <property type="entry name" value="Nudix"/>
    <property type="match status" value="1"/>
</dbReference>
<dbReference type="GO" id="GO:0035539">
    <property type="term" value="F:8-oxo-7,8-dihydrodeoxyguanosine triphosphate pyrophosphatase activity"/>
    <property type="evidence" value="ECO:0007669"/>
    <property type="project" value="UniProtKB-EC"/>
</dbReference>
<feature type="domain" description="Nudix hydrolase" evidence="8">
    <location>
        <begin position="35"/>
        <end position="165"/>
    </location>
</feature>
<dbReference type="CDD" id="cd03426">
    <property type="entry name" value="NUDIX_CoAse_Nudt7"/>
    <property type="match status" value="1"/>
</dbReference>
<keyword evidence="5" id="KW-0460">Magnesium</keyword>
<evidence type="ECO:0000256" key="7">
    <source>
        <dbReference type="SAM" id="MobiDB-lite"/>
    </source>
</evidence>
<dbReference type="EMBL" id="JBHRXJ010000004">
    <property type="protein sequence ID" value="MFC3527973.1"/>
    <property type="molecule type" value="Genomic_DNA"/>
</dbReference>
<organism evidence="9 10">
    <name type="scientific">Paracoccus mangrovi</name>
    <dbReference type="NCBI Taxonomy" id="1715645"/>
    <lineage>
        <taxon>Bacteria</taxon>
        <taxon>Pseudomonadati</taxon>
        <taxon>Pseudomonadota</taxon>
        <taxon>Alphaproteobacteria</taxon>
        <taxon>Rhodobacterales</taxon>
        <taxon>Paracoccaceae</taxon>
        <taxon>Paracoccus</taxon>
    </lineage>
</organism>
<proteinExistence type="predicted"/>
<evidence type="ECO:0000313" key="10">
    <source>
        <dbReference type="Proteomes" id="UP001595721"/>
    </source>
</evidence>
<evidence type="ECO:0000256" key="5">
    <source>
        <dbReference type="ARBA" id="ARBA00022842"/>
    </source>
</evidence>
<keyword evidence="6" id="KW-0464">Manganese</keyword>
<feature type="region of interest" description="Disordered" evidence="7">
    <location>
        <begin position="14"/>
        <end position="35"/>
    </location>
</feature>
<comment type="cofactor">
    <cofactor evidence="2">
        <name>Mg(2+)</name>
        <dbReference type="ChEBI" id="CHEBI:18420"/>
    </cofactor>
</comment>
<sequence length="196" mass="21205">MRGLRENLIEALATAPGPSSDFDFQPDPPAPAPATLRPAGVLAAFDARDGRLILTKRASSLRHHPGQISLPGGKVDPGDANEAAAALREAREEVGLNPAQVEVLGTMPPHRTVTGFAMTPVLALIHGPFTPIPETGEVEEVFTVPYAHIADPRNYRIEGRLWRGVRRDYYVAPYGPYYIWGATARVLHSLATRLSA</sequence>
<comment type="caution">
    <text evidence="9">The sequence shown here is derived from an EMBL/GenBank/DDBJ whole genome shotgun (WGS) entry which is preliminary data.</text>
</comment>
<evidence type="ECO:0000259" key="8">
    <source>
        <dbReference type="PROSITE" id="PS51462"/>
    </source>
</evidence>
<dbReference type="Proteomes" id="UP001595721">
    <property type="component" value="Unassembled WGS sequence"/>
</dbReference>
<dbReference type="RefSeq" id="WP_377743574.1">
    <property type="nucleotide sequence ID" value="NZ_JBHRXJ010000004.1"/>
</dbReference>
<comment type="cofactor">
    <cofactor evidence="1">
        <name>Mn(2+)</name>
        <dbReference type="ChEBI" id="CHEBI:29035"/>
    </cofactor>
</comment>
<dbReference type="PANTHER" id="PTHR12992">
    <property type="entry name" value="NUDIX HYDROLASE"/>
    <property type="match status" value="1"/>
</dbReference>
<evidence type="ECO:0000256" key="1">
    <source>
        <dbReference type="ARBA" id="ARBA00001936"/>
    </source>
</evidence>
<keyword evidence="3" id="KW-0479">Metal-binding</keyword>
<name>A0ABV7R4S5_9RHOB</name>
<dbReference type="Pfam" id="PF00293">
    <property type="entry name" value="NUDIX"/>
    <property type="match status" value="1"/>
</dbReference>
<evidence type="ECO:0000256" key="6">
    <source>
        <dbReference type="ARBA" id="ARBA00023211"/>
    </source>
</evidence>
<dbReference type="PROSITE" id="PS51462">
    <property type="entry name" value="NUDIX"/>
    <property type="match status" value="1"/>
</dbReference>
<protein>
    <submittedName>
        <fullName evidence="9">NUDIX hydrolase</fullName>
        <ecNumber evidence="9">3.6.1.55</ecNumber>
    </submittedName>
</protein>
<reference evidence="10" key="1">
    <citation type="journal article" date="2019" name="Int. J. Syst. Evol. Microbiol.">
        <title>The Global Catalogue of Microorganisms (GCM) 10K type strain sequencing project: providing services to taxonomists for standard genome sequencing and annotation.</title>
        <authorList>
            <consortium name="The Broad Institute Genomics Platform"/>
            <consortium name="The Broad Institute Genome Sequencing Center for Infectious Disease"/>
            <person name="Wu L."/>
            <person name="Ma J."/>
        </authorList>
    </citation>
    <scope>NUCLEOTIDE SEQUENCE [LARGE SCALE GENOMIC DNA]</scope>
    <source>
        <strain evidence="10">KCTC 42899</strain>
    </source>
</reference>
<dbReference type="EC" id="3.6.1.55" evidence="9"/>
<dbReference type="PANTHER" id="PTHR12992:SF11">
    <property type="entry name" value="MITOCHONDRIAL COENZYME A DIPHOSPHATASE NUDT8"/>
    <property type="match status" value="1"/>
</dbReference>
<keyword evidence="10" id="KW-1185">Reference proteome</keyword>
<dbReference type="InterPro" id="IPR045121">
    <property type="entry name" value="CoAse"/>
</dbReference>
<dbReference type="InterPro" id="IPR015797">
    <property type="entry name" value="NUDIX_hydrolase-like_dom_sf"/>
</dbReference>
<evidence type="ECO:0000313" key="9">
    <source>
        <dbReference type="EMBL" id="MFC3527973.1"/>
    </source>
</evidence>
<dbReference type="Gene3D" id="3.90.79.10">
    <property type="entry name" value="Nucleoside Triphosphate Pyrophosphohydrolase"/>
    <property type="match status" value="1"/>
</dbReference>
<evidence type="ECO:0000256" key="2">
    <source>
        <dbReference type="ARBA" id="ARBA00001946"/>
    </source>
</evidence>